<keyword evidence="2" id="KW-0805">Transcription regulation</keyword>
<dbReference type="Gene3D" id="2.60.40.1970">
    <property type="entry name" value="YEATS domain"/>
    <property type="match status" value="1"/>
</dbReference>
<protein>
    <recommendedName>
        <fullName evidence="1">Protein AF-9 homolog</fullName>
    </recommendedName>
</protein>
<name>A0A1E1K0H1_9HELO</name>
<keyword evidence="10" id="KW-1185">Reference proteome</keyword>
<keyword evidence="4 5" id="KW-0539">Nucleus</keyword>
<dbReference type="InterPro" id="IPR055129">
    <property type="entry name" value="YEATS_dom"/>
</dbReference>
<dbReference type="EMBL" id="FJUX01000008">
    <property type="protein sequence ID" value="CZS91380.1"/>
    <property type="molecule type" value="Genomic_DNA"/>
</dbReference>
<reference evidence="10" key="1">
    <citation type="submission" date="2016-03" db="EMBL/GenBank/DDBJ databases">
        <authorList>
            <person name="Guldener U."/>
        </authorList>
    </citation>
    <scope>NUCLEOTIDE SEQUENCE [LARGE SCALE GENOMIC DNA]</scope>
    <source>
        <strain evidence="10">04CH-RAC-A.6.1</strain>
    </source>
</reference>
<evidence type="ECO:0000256" key="7">
    <source>
        <dbReference type="SAM" id="MobiDB-lite"/>
    </source>
</evidence>
<evidence type="ECO:0000256" key="2">
    <source>
        <dbReference type="ARBA" id="ARBA00023015"/>
    </source>
</evidence>
<evidence type="ECO:0000256" key="4">
    <source>
        <dbReference type="ARBA" id="ARBA00023242"/>
    </source>
</evidence>
<feature type="domain" description="YEATS" evidence="8">
    <location>
        <begin position="48"/>
        <end position="205"/>
    </location>
</feature>
<evidence type="ECO:0000313" key="10">
    <source>
        <dbReference type="Proteomes" id="UP000178912"/>
    </source>
</evidence>
<feature type="coiled-coil region" evidence="6">
    <location>
        <begin position="254"/>
        <end position="288"/>
    </location>
</feature>
<dbReference type="InterPro" id="IPR038704">
    <property type="entry name" value="YEAST_sf"/>
</dbReference>
<dbReference type="Pfam" id="PF03366">
    <property type="entry name" value="YEATS"/>
    <property type="match status" value="1"/>
</dbReference>
<dbReference type="PROSITE" id="PS51037">
    <property type="entry name" value="YEATS"/>
    <property type="match status" value="1"/>
</dbReference>
<keyword evidence="3" id="KW-0804">Transcription</keyword>
<accession>A0A1E1K0H1</accession>
<evidence type="ECO:0000256" key="1">
    <source>
        <dbReference type="ARBA" id="ARBA00022408"/>
    </source>
</evidence>
<keyword evidence="6" id="KW-0175">Coiled coil</keyword>
<evidence type="ECO:0000256" key="6">
    <source>
        <dbReference type="SAM" id="Coils"/>
    </source>
</evidence>
<dbReference type="PANTHER" id="PTHR47573:SF1">
    <property type="entry name" value="PROTEIN AF-9 HOMOLOG"/>
    <property type="match status" value="1"/>
</dbReference>
<dbReference type="GO" id="GO:0031509">
    <property type="term" value="P:subtelomeric heterochromatin formation"/>
    <property type="evidence" value="ECO:0007669"/>
    <property type="project" value="EnsemblFungi"/>
</dbReference>
<dbReference type="GO" id="GO:0006281">
    <property type="term" value="P:DNA repair"/>
    <property type="evidence" value="ECO:0007669"/>
    <property type="project" value="EnsemblFungi"/>
</dbReference>
<sequence>MTPYGPAQERRSSRSIKASQKQLDNDSTTNTSKGTIPKNMAPPNTQKRVKGVQIYRPFIYGTTARKFSDENPKPPGTPADHTHSWTVFVKGVDDTDITYWCKKVQFKLHESIPNPLRMVDDVQPGDPFEVHETGWGEFEITIKLYYTPESLEKPQTLYHHLALHPYGDEAEKEQMRIAPQITSWQYEEQLFNEPYENFYDILTSPMERVKGGGGKGTKVMKGGMVGSVGDRTATIPLTIRPEQPYSRETEKLELKKLEAALVKVGELTEEMKKEILEKQKELESLQKGG</sequence>
<dbReference type="Proteomes" id="UP000178912">
    <property type="component" value="Unassembled WGS sequence"/>
</dbReference>
<dbReference type="GO" id="GO:0006355">
    <property type="term" value="P:regulation of DNA-templated transcription"/>
    <property type="evidence" value="ECO:0007669"/>
    <property type="project" value="InterPro"/>
</dbReference>
<dbReference type="GO" id="GO:0035267">
    <property type="term" value="C:NuA4 histone acetyltransferase complex"/>
    <property type="evidence" value="ECO:0007669"/>
    <property type="project" value="EnsemblFungi"/>
</dbReference>
<evidence type="ECO:0000259" key="8">
    <source>
        <dbReference type="PROSITE" id="PS51037"/>
    </source>
</evidence>
<dbReference type="PANTHER" id="PTHR47573">
    <property type="entry name" value="PROTEIN AF-9 HOMOLOG"/>
    <property type="match status" value="1"/>
</dbReference>
<proteinExistence type="predicted"/>
<dbReference type="InterPro" id="IPR005033">
    <property type="entry name" value="YEATS"/>
</dbReference>
<dbReference type="GO" id="GO:0000781">
    <property type="term" value="C:chromosome, telomeric region"/>
    <property type="evidence" value="ECO:0007669"/>
    <property type="project" value="GOC"/>
</dbReference>
<organism evidence="9 10">
    <name type="scientific">Rhynchosporium agropyri</name>
    <dbReference type="NCBI Taxonomy" id="914238"/>
    <lineage>
        <taxon>Eukaryota</taxon>
        <taxon>Fungi</taxon>
        <taxon>Dikarya</taxon>
        <taxon>Ascomycota</taxon>
        <taxon>Pezizomycotina</taxon>
        <taxon>Leotiomycetes</taxon>
        <taxon>Helotiales</taxon>
        <taxon>Ploettnerulaceae</taxon>
        <taxon>Rhynchosporium</taxon>
    </lineage>
</organism>
<dbReference type="OrthoDB" id="16041at2759"/>
<feature type="region of interest" description="Disordered" evidence="7">
    <location>
        <begin position="1"/>
        <end position="48"/>
    </location>
</feature>
<comment type="subcellular location">
    <subcellularLocation>
        <location evidence="5">Nucleus</location>
    </subcellularLocation>
</comment>
<dbReference type="AlphaFoldDB" id="A0A1E1K0H1"/>
<feature type="compositionally biased region" description="Polar residues" evidence="7">
    <location>
        <begin position="15"/>
        <end position="34"/>
    </location>
</feature>
<evidence type="ECO:0000256" key="3">
    <source>
        <dbReference type="ARBA" id="ARBA00023163"/>
    </source>
</evidence>
<dbReference type="CDD" id="cd16908">
    <property type="entry name" value="YEATS_Yaf9_like"/>
    <property type="match status" value="1"/>
</dbReference>
<evidence type="ECO:0000313" key="9">
    <source>
        <dbReference type="EMBL" id="CZS91380.1"/>
    </source>
</evidence>
<gene>
    <name evidence="9" type="ORF">RAG0_02021</name>
</gene>
<dbReference type="GO" id="GO:0000812">
    <property type="term" value="C:Swr1 complex"/>
    <property type="evidence" value="ECO:0007669"/>
    <property type="project" value="EnsemblFungi"/>
</dbReference>
<evidence type="ECO:0000256" key="5">
    <source>
        <dbReference type="PROSITE-ProRule" id="PRU00376"/>
    </source>
</evidence>